<organism evidence="2 3">
    <name type="scientific">Candidatus Roizmanbacteria bacterium RIFCSPHIGHO2_02_FULL_38_11</name>
    <dbReference type="NCBI Taxonomy" id="1802039"/>
    <lineage>
        <taxon>Bacteria</taxon>
        <taxon>Candidatus Roizmaniibacteriota</taxon>
    </lineage>
</organism>
<sequence>MNQFKKSRNPIILISLVLAVALGFLFLTRKKPVQKPKKPQVNIIGDKVLLYQFFQNKKPFESILIAVPVLQDLKNSSSFTIDLDMNADDKFSQSERAVDNIPALAEKRLPNTFPVMFKDARMLKKLASLPKDAKVKAKIKIGESLKEVKAKKVNVEIGQIFNPAPGFSGNTLEAFAADEAKLSVSHDGVPDLNGRKGKPNECVPISLANSLLWLAKKYKFEDKMPKTVDELIDELAKDVKWTKDGTKNENAFPGKEIFTKRRKLPLENKKIDNETVEGESQLWKRIVEELNKDEDVELFIDFKQSPKGKAEKGHAVTVVKADKNKKGEKFLIFHDPATKQGNDTYEVDRNGQILGYPFGKAYVNFIISESFSKLSPTPRPSPSPTSKPSPSNTQTPTSAPTSAPTSPPTSTPTSGPTNTVTPTQSVSSTQSPTTTPIESPTPTPSTTITPTP</sequence>
<evidence type="ECO:0000313" key="3">
    <source>
        <dbReference type="Proteomes" id="UP000177913"/>
    </source>
</evidence>
<feature type="region of interest" description="Disordered" evidence="1">
    <location>
        <begin position="373"/>
        <end position="452"/>
    </location>
</feature>
<name>A0A1F7GYA0_9BACT</name>
<dbReference type="AlphaFoldDB" id="A0A1F7GYA0"/>
<evidence type="ECO:0000256" key="1">
    <source>
        <dbReference type="SAM" id="MobiDB-lite"/>
    </source>
</evidence>
<feature type="compositionally biased region" description="Low complexity" evidence="1">
    <location>
        <begin position="388"/>
        <end position="404"/>
    </location>
</feature>
<feature type="compositionally biased region" description="Low complexity" evidence="1">
    <location>
        <begin position="411"/>
        <end position="452"/>
    </location>
</feature>
<protein>
    <submittedName>
        <fullName evidence="2">Uncharacterized protein</fullName>
    </submittedName>
</protein>
<gene>
    <name evidence="2" type="ORF">A3C25_05535</name>
</gene>
<dbReference type="EMBL" id="MFZO01000041">
    <property type="protein sequence ID" value="OGK23908.1"/>
    <property type="molecule type" value="Genomic_DNA"/>
</dbReference>
<proteinExistence type="predicted"/>
<accession>A0A1F7GYA0</accession>
<reference evidence="2 3" key="1">
    <citation type="journal article" date="2016" name="Nat. Commun.">
        <title>Thousands of microbial genomes shed light on interconnected biogeochemical processes in an aquifer system.</title>
        <authorList>
            <person name="Anantharaman K."/>
            <person name="Brown C.T."/>
            <person name="Hug L.A."/>
            <person name="Sharon I."/>
            <person name="Castelle C.J."/>
            <person name="Probst A.J."/>
            <person name="Thomas B.C."/>
            <person name="Singh A."/>
            <person name="Wilkins M.J."/>
            <person name="Karaoz U."/>
            <person name="Brodie E.L."/>
            <person name="Williams K.H."/>
            <person name="Hubbard S.S."/>
            <person name="Banfield J.F."/>
        </authorList>
    </citation>
    <scope>NUCLEOTIDE SEQUENCE [LARGE SCALE GENOMIC DNA]</scope>
</reference>
<dbReference type="Proteomes" id="UP000177913">
    <property type="component" value="Unassembled WGS sequence"/>
</dbReference>
<feature type="compositionally biased region" description="Pro residues" evidence="1">
    <location>
        <begin position="377"/>
        <end position="387"/>
    </location>
</feature>
<comment type="caution">
    <text evidence="2">The sequence shown here is derived from an EMBL/GenBank/DDBJ whole genome shotgun (WGS) entry which is preliminary data.</text>
</comment>
<evidence type="ECO:0000313" key="2">
    <source>
        <dbReference type="EMBL" id="OGK23908.1"/>
    </source>
</evidence>